<dbReference type="AlphaFoldDB" id="A0A445MEK8"/>
<organism evidence="1">
    <name type="scientific">Ensete ventricosum</name>
    <name type="common">Abyssinian banana</name>
    <name type="synonym">Musa ensete</name>
    <dbReference type="NCBI Taxonomy" id="4639"/>
    <lineage>
        <taxon>Eukaryota</taxon>
        <taxon>Viridiplantae</taxon>
        <taxon>Streptophyta</taxon>
        <taxon>Embryophyta</taxon>
        <taxon>Tracheophyta</taxon>
        <taxon>Spermatophyta</taxon>
        <taxon>Magnoliopsida</taxon>
        <taxon>Liliopsida</taxon>
        <taxon>Zingiberales</taxon>
        <taxon>Musaceae</taxon>
        <taxon>Ensete</taxon>
    </lineage>
</organism>
<accession>A0A445MEK8</accession>
<reference evidence="1" key="1">
    <citation type="journal article" date="2018" name="Data Brief">
        <title>Genome sequence data from 17 accessions of Ensete ventricosum, a staple food crop for millions in Ethiopia.</title>
        <authorList>
            <person name="Yemataw Z."/>
            <person name="Muzemil S."/>
            <person name="Ambachew D."/>
            <person name="Tripathi L."/>
            <person name="Tesfaye K."/>
            <person name="Chala A."/>
            <person name="Farbos A."/>
            <person name="O'Neill P."/>
            <person name="Moore K."/>
            <person name="Grant M."/>
            <person name="Studholme D.J."/>
        </authorList>
    </citation>
    <scope>NUCLEOTIDE SEQUENCE [LARGE SCALE GENOMIC DNA]</scope>
    <source>
        <tissue evidence="1">Leaf</tissue>
    </source>
</reference>
<name>A0A445MEK8_ENSVE</name>
<dbReference type="Proteomes" id="UP000290560">
    <property type="component" value="Unassembled WGS sequence"/>
</dbReference>
<sequence>MSIARRRGTATVRLAIVVNVDSEEARDSGGRRQPTIVSGCRFGDGGPFLLEQDRRDSEIGSCRFLVYVGNKSGYNLELPTSYLFWTLVYTSRGER</sequence>
<proteinExistence type="predicted"/>
<gene>
    <name evidence="1" type="ORF">BHM03_00015846</name>
</gene>
<dbReference type="EMBL" id="KV875737">
    <property type="protein sequence ID" value="RZR72681.1"/>
    <property type="molecule type" value="Genomic_DNA"/>
</dbReference>
<evidence type="ECO:0000313" key="1">
    <source>
        <dbReference type="EMBL" id="RZR72681.1"/>
    </source>
</evidence>
<protein>
    <submittedName>
        <fullName evidence="1">Uncharacterized protein</fullName>
    </submittedName>
</protein>